<dbReference type="CDD" id="cd09272">
    <property type="entry name" value="RNase_HI_RT_Ty1"/>
    <property type="match status" value="1"/>
</dbReference>
<dbReference type="Pfam" id="PF13976">
    <property type="entry name" value="gag_pre-integrs"/>
    <property type="match status" value="1"/>
</dbReference>
<evidence type="ECO:0000256" key="3">
    <source>
        <dbReference type="SAM" id="MobiDB-lite"/>
    </source>
</evidence>
<feature type="compositionally biased region" description="Basic and acidic residues" evidence="3">
    <location>
        <begin position="898"/>
        <end position="922"/>
    </location>
</feature>
<dbReference type="SUPFAM" id="SSF53098">
    <property type="entry name" value="Ribonuclease H-like"/>
    <property type="match status" value="2"/>
</dbReference>
<evidence type="ECO:0000259" key="4">
    <source>
        <dbReference type="PROSITE" id="PS50994"/>
    </source>
</evidence>
<reference evidence="5" key="1">
    <citation type="journal article" date="2022" name="Int. J. Mol. Sci.">
        <title>Draft Genome of Tanacetum Coccineum: Genomic Comparison of Closely Related Tanacetum-Family Plants.</title>
        <authorList>
            <person name="Yamashiro T."/>
            <person name="Shiraishi A."/>
            <person name="Nakayama K."/>
            <person name="Satake H."/>
        </authorList>
    </citation>
    <scope>NUCLEOTIDE SEQUENCE</scope>
</reference>
<reference evidence="5" key="2">
    <citation type="submission" date="2022-01" db="EMBL/GenBank/DDBJ databases">
        <authorList>
            <person name="Yamashiro T."/>
            <person name="Shiraishi A."/>
            <person name="Satake H."/>
            <person name="Nakayama K."/>
        </authorList>
    </citation>
    <scope>NUCLEOTIDE SEQUENCE</scope>
</reference>
<name>A0ABQ5GSE5_9ASTR</name>
<dbReference type="SUPFAM" id="SSF56672">
    <property type="entry name" value="DNA/RNA polymerases"/>
    <property type="match status" value="1"/>
</dbReference>
<evidence type="ECO:0000256" key="2">
    <source>
        <dbReference type="ARBA" id="ARBA00022750"/>
    </source>
</evidence>
<dbReference type="Pfam" id="PF00665">
    <property type="entry name" value="rve"/>
    <property type="match status" value="1"/>
</dbReference>
<dbReference type="Gene3D" id="3.30.420.10">
    <property type="entry name" value="Ribonuclease H-like superfamily/Ribonuclease H"/>
    <property type="match status" value="2"/>
</dbReference>
<organism evidence="5 6">
    <name type="scientific">Tanacetum coccineum</name>
    <dbReference type="NCBI Taxonomy" id="301880"/>
    <lineage>
        <taxon>Eukaryota</taxon>
        <taxon>Viridiplantae</taxon>
        <taxon>Streptophyta</taxon>
        <taxon>Embryophyta</taxon>
        <taxon>Tracheophyta</taxon>
        <taxon>Spermatophyta</taxon>
        <taxon>Magnoliopsida</taxon>
        <taxon>eudicotyledons</taxon>
        <taxon>Gunneridae</taxon>
        <taxon>Pentapetalae</taxon>
        <taxon>asterids</taxon>
        <taxon>campanulids</taxon>
        <taxon>Asterales</taxon>
        <taxon>Asteraceae</taxon>
        <taxon>Asteroideae</taxon>
        <taxon>Anthemideae</taxon>
        <taxon>Anthemidinae</taxon>
        <taxon>Tanacetum</taxon>
    </lineage>
</organism>
<comment type="caution">
    <text evidence="5">The sequence shown here is derived from an EMBL/GenBank/DDBJ whole genome shotgun (WGS) entry which is preliminary data.</text>
</comment>
<feature type="region of interest" description="Disordered" evidence="3">
    <location>
        <begin position="898"/>
        <end position="923"/>
    </location>
</feature>
<dbReference type="InterPro" id="IPR012337">
    <property type="entry name" value="RNaseH-like_sf"/>
</dbReference>
<feature type="compositionally biased region" description="Basic and acidic residues" evidence="3">
    <location>
        <begin position="393"/>
        <end position="427"/>
    </location>
</feature>
<evidence type="ECO:0000313" key="5">
    <source>
        <dbReference type="EMBL" id="GJT78591.1"/>
    </source>
</evidence>
<dbReference type="InterPro" id="IPR001584">
    <property type="entry name" value="Integrase_cat-core"/>
</dbReference>
<dbReference type="EMBL" id="BQNB010018817">
    <property type="protein sequence ID" value="GJT78591.1"/>
    <property type="molecule type" value="Genomic_DNA"/>
</dbReference>
<sequence>MIGNMSYLTDYEEIDGGYVAFGGNPKGGKIIGKCTIKTSNLDFENVYFVKELKFNLFSVSQMCDKKNSVLFNDTECIVLSPNFKLIDESQLLLRVPRKNNMYSVNLKNIVPKRGLTCLFAKATSDESKLWHRRLGHLNFKTMNKLVKGNLVRGLPSKLFENDQTCVACQKGKQHRASCKSKTENSISLPLHLLHMDLFGPTFVKSLMKKMYCLVVTDDYSRFTWVFFLATKDETSGILKSFITGIENLVDHKVKVIRCDNGTEFKNKEMNQFCEKKGILRQFSVARTPQQNGVAKRRNRTLIEAARTMLADSKQNLNGKADKGSGPDWLFNIDALTRTINYEPIVAGTQSNSFAGTKASDNAGQARKETKPVKNYIVLPLWLADPPYSQDPKSSQDDGSKPSSDDGKKVNEDSRKDSEGINQEKEDNASTNEVNVVGGKTSIELPLDPHMLELEDYSIFEDDEDVGAEADMNNLDTTIQVSPIPTTRIHKDHPLDQVIGDLQSATQTRKMSNNLEEMVVNIQQRTTQKIFKTLLDCLPVFIIGKNLKKELVVKGKHKKKGIDNDEGLLPLFTKVKTASTPIETQKPLLKDEDGEEVDVHIYRSMIGSLMYLTSSRLDIMFAVCAYARYQVNPKVLHLHVVKRIFSDYAGAILDRKFTTRGCQFLRCRLISWQCKKQTVVANSITEAKYVAASSCFGQVLWIQNQLLDHGSSVPSDNDVDEAFYKELDDSLVRVAMTAFSLEAEQDSGDNKDNSMCNEIASLNRRDQKLENMIIKTHKQKDFIDVAVDRKYFVCRANSENVVEEIVDAAQTITIEEITLAQALAELKSAKLKASRDKVEVDYQLAQRLQAQEQEKLIDEEKARLFVQCFEQRKKIAAKTMAVRERTELLEEGSKKAEIKLEDSSKRASTELEQESTKKQKVDDDKETAELQSLMQVIPDEEEIAINDVPLATKPLSIVEWKIHKERKKSYYQIIKADGSSKMYKIFSQMLISFSRQDLEDLYKLVKAKYESTRPVEDLDLILYGDSKTMFDPHVEDQTQINIQCHSQLKSMLSITEEFIKGFLKSLSAPILALPEGSKDFVVYCDASHNGLGVILMQREKVIDHKSLQNILDQKKLNMRQRRWLEFLSDYDCEIRYHLRKANVIADALRRKERIKPLRVIVDRLAKSAIFVPMRETDPMEKLGRMYLKEKALGTSLDMSMAYHLQTDGQSERTIQTLEDMLRACVIDFGKGWVNHFPLVECSYNNSYLVSIKAAPFEALYGRKSRSPVVGLRLEKFKEDIY</sequence>
<evidence type="ECO:0000313" key="6">
    <source>
        <dbReference type="Proteomes" id="UP001151760"/>
    </source>
</evidence>
<dbReference type="Pfam" id="PF22936">
    <property type="entry name" value="Pol_BBD"/>
    <property type="match status" value="1"/>
</dbReference>
<proteinExistence type="predicted"/>
<dbReference type="InterPro" id="IPR043502">
    <property type="entry name" value="DNA/RNA_pol_sf"/>
</dbReference>
<feature type="domain" description="Integrase catalytic" evidence="4">
    <location>
        <begin position="185"/>
        <end position="351"/>
    </location>
</feature>
<keyword evidence="2" id="KW-0378">Hydrolase</keyword>
<dbReference type="InterPro" id="IPR054722">
    <property type="entry name" value="PolX-like_BBD"/>
</dbReference>
<feature type="region of interest" description="Disordered" evidence="3">
    <location>
        <begin position="386"/>
        <end position="435"/>
    </location>
</feature>
<dbReference type="PANTHER" id="PTHR42648:SF32">
    <property type="entry name" value="RIBONUCLEASE H-LIKE DOMAIN, GAG-PRE-INTEGRASE DOMAIN PROTEIN-RELATED"/>
    <property type="match status" value="1"/>
</dbReference>
<keyword evidence="2" id="KW-0064">Aspartyl protease</keyword>
<dbReference type="Proteomes" id="UP001151760">
    <property type="component" value="Unassembled WGS sequence"/>
</dbReference>
<protein>
    <submittedName>
        <fullName evidence="5">Ribonuclease H-like domain-containing protein</fullName>
    </submittedName>
</protein>
<dbReference type="InterPro" id="IPR039537">
    <property type="entry name" value="Retrotran_Ty1/copia-like"/>
</dbReference>
<keyword evidence="1" id="KW-0645">Protease</keyword>
<keyword evidence="6" id="KW-1185">Reference proteome</keyword>
<dbReference type="InterPro" id="IPR036397">
    <property type="entry name" value="RNaseH_sf"/>
</dbReference>
<dbReference type="PROSITE" id="PS50994">
    <property type="entry name" value="INTEGRASE"/>
    <property type="match status" value="1"/>
</dbReference>
<dbReference type="InterPro" id="IPR025724">
    <property type="entry name" value="GAG-pre-integrase_dom"/>
</dbReference>
<gene>
    <name evidence="5" type="ORF">Tco_1045316</name>
</gene>
<accession>A0ABQ5GSE5</accession>
<dbReference type="PANTHER" id="PTHR42648">
    <property type="entry name" value="TRANSPOSASE, PUTATIVE-RELATED"/>
    <property type="match status" value="1"/>
</dbReference>
<evidence type="ECO:0000256" key="1">
    <source>
        <dbReference type="ARBA" id="ARBA00022670"/>
    </source>
</evidence>